<comment type="caution">
    <text evidence="1">The sequence shown here is derived from an EMBL/GenBank/DDBJ whole genome shotgun (WGS) entry which is preliminary data.</text>
</comment>
<dbReference type="Proteomes" id="UP000765845">
    <property type="component" value="Unassembled WGS sequence"/>
</dbReference>
<evidence type="ECO:0000313" key="2">
    <source>
        <dbReference type="Proteomes" id="UP000765845"/>
    </source>
</evidence>
<dbReference type="RefSeq" id="WP_168450471.1">
    <property type="nucleotide sequence ID" value="NZ_JAAWWK010000003.1"/>
</dbReference>
<proteinExistence type="predicted"/>
<accession>A0ABX1GHU4</accession>
<protein>
    <submittedName>
        <fullName evidence="1">Uncharacterized protein</fullName>
    </submittedName>
</protein>
<reference evidence="1 2" key="1">
    <citation type="submission" date="2020-04" db="EMBL/GenBank/DDBJ databases">
        <authorList>
            <person name="Yoon J."/>
        </authorList>
    </citation>
    <scope>NUCLEOTIDE SEQUENCE [LARGE SCALE GENOMIC DNA]</scope>
    <source>
        <strain evidence="1 2">KMU-166</strain>
    </source>
</reference>
<sequence length="97" mass="11113">MSLEALEQCIASRLQSFFADQAAGLDIAPADLYRLEGLLEASLLLGLYSEDQIRDQLCALAKEHLSMEITEFYRQDYRLILHMHMREAPVYPSGHRN</sequence>
<dbReference type="EMBL" id="JAAWWK010000003">
    <property type="protein sequence ID" value="NKI17952.1"/>
    <property type="molecule type" value="Genomic_DNA"/>
</dbReference>
<name>A0ABX1GHU4_9GAMM</name>
<keyword evidence="2" id="KW-1185">Reference proteome</keyword>
<gene>
    <name evidence="1" type="ORF">HCU74_11095</name>
</gene>
<evidence type="ECO:0000313" key="1">
    <source>
        <dbReference type="EMBL" id="NKI17952.1"/>
    </source>
</evidence>
<organism evidence="1 2">
    <name type="scientific">Spongiibacter thalassae</name>
    <dbReference type="NCBI Taxonomy" id="2721624"/>
    <lineage>
        <taxon>Bacteria</taxon>
        <taxon>Pseudomonadati</taxon>
        <taxon>Pseudomonadota</taxon>
        <taxon>Gammaproteobacteria</taxon>
        <taxon>Cellvibrionales</taxon>
        <taxon>Spongiibacteraceae</taxon>
        <taxon>Spongiibacter</taxon>
    </lineage>
</organism>